<evidence type="ECO:0000313" key="3">
    <source>
        <dbReference type="EMBL" id="MDQ0166790.1"/>
    </source>
</evidence>
<dbReference type="PANTHER" id="PTHR10587">
    <property type="entry name" value="GLYCOSYL TRANSFERASE-RELATED"/>
    <property type="match status" value="1"/>
</dbReference>
<dbReference type="RefSeq" id="WP_307395269.1">
    <property type="nucleotide sequence ID" value="NZ_BAAADK010000047.1"/>
</dbReference>
<dbReference type="Pfam" id="PF01522">
    <property type="entry name" value="Polysacc_deac_1"/>
    <property type="match status" value="1"/>
</dbReference>
<gene>
    <name evidence="3" type="ORF">J2S11_002706</name>
</gene>
<name>A0ABT9W107_9BACI</name>
<evidence type="ECO:0000256" key="1">
    <source>
        <dbReference type="SAM" id="SignalP"/>
    </source>
</evidence>
<dbReference type="PROSITE" id="PS51257">
    <property type="entry name" value="PROKAR_LIPOPROTEIN"/>
    <property type="match status" value="1"/>
</dbReference>
<protein>
    <submittedName>
        <fullName evidence="3">Polysaccharide deacetylase family sporulation protein PdaB</fullName>
    </submittedName>
</protein>
<keyword evidence="1" id="KW-0732">Signal</keyword>
<dbReference type="InterPro" id="IPR002509">
    <property type="entry name" value="NODB_dom"/>
</dbReference>
<dbReference type="Gene3D" id="3.20.20.370">
    <property type="entry name" value="Glycoside hydrolase/deacetylase"/>
    <property type="match status" value="1"/>
</dbReference>
<proteinExistence type="predicted"/>
<dbReference type="EMBL" id="JAUSTY010000010">
    <property type="protein sequence ID" value="MDQ0166790.1"/>
    <property type="molecule type" value="Genomic_DNA"/>
</dbReference>
<feature type="signal peptide" evidence="1">
    <location>
        <begin position="1"/>
        <end position="28"/>
    </location>
</feature>
<reference evidence="3 4" key="1">
    <citation type="submission" date="2023-07" db="EMBL/GenBank/DDBJ databases">
        <title>Genomic Encyclopedia of Type Strains, Phase IV (KMG-IV): sequencing the most valuable type-strain genomes for metagenomic binning, comparative biology and taxonomic classification.</title>
        <authorList>
            <person name="Goeker M."/>
        </authorList>
    </citation>
    <scope>NUCLEOTIDE SEQUENCE [LARGE SCALE GENOMIC DNA]</scope>
    <source>
        <strain evidence="3 4">DSM 12751</strain>
    </source>
</reference>
<dbReference type="CDD" id="cd10917">
    <property type="entry name" value="CE4_NodB_like_6s_7s"/>
    <property type="match status" value="1"/>
</dbReference>
<evidence type="ECO:0000259" key="2">
    <source>
        <dbReference type="PROSITE" id="PS51677"/>
    </source>
</evidence>
<dbReference type="InterPro" id="IPR011330">
    <property type="entry name" value="Glyco_hydro/deAcase_b/a-brl"/>
</dbReference>
<keyword evidence="4" id="KW-1185">Reference proteome</keyword>
<feature type="chain" id="PRO_5046273482" evidence="1">
    <location>
        <begin position="29"/>
        <end position="249"/>
    </location>
</feature>
<accession>A0ABT9W107</accession>
<feature type="domain" description="NodB homology" evidence="2">
    <location>
        <begin position="49"/>
        <end position="232"/>
    </location>
</feature>
<sequence length="249" mass="28839">MEKYRILLCVVLLLFSCFSGTYQNQVFAKTKQEYVEQGEVIWELPTKEKLIALTFDDGPHAVYTPQILDLLLEYDAKATFFIIGSRMNQHQDIVRRQLAEGHEHGNHTFNHERFSRLSKEQIWQELKLTEQEYHNLTGHHLNPYFRPPGGRYNERIVEAVVERGYQVVMWSWHQDSRDWSKPGVQKIIDNVLGGTRPGDIVLFHDSGGNRKQTVEALKTILPALVQSGYRMVTLSELMLVNQLGTSDLK</sequence>
<dbReference type="PROSITE" id="PS51677">
    <property type="entry name" value="NODB"/>
    <property type="match status" value="1"/>
</dbReference>
<dbReference type="Proteomes" id="UP001235840">
    <property type="component" value="Unassembled WGS sequence"/>
</dbReference>
<evidence type="ECO:0000313" key="4">
    <source>
        <dbReference type="Proteomes" id="UP001235840"/>
    </source>
</evidence>
<comment type="caution">
    <text evidence="3">The sequence shown here is derived from an EMBL/GenBank/DDBJ whole genome shotgun (WGS) entry which is preliminary data.</text>
</comment>
<organism evidence="3 4">
    <name type="scientific">Caldalkalibacillus horti</name>
    <dbReference type="NCBI Taxonomy" id="77523"/>
    <lineage>
        <taxon>Bacteria</taxon>
        <taxon>Bacillati</taxon>
        <taxon>Bacillota</taxon>
        <taxon>Bacilli</taxon>
        <taxon>Bacillales</taxon>
        <taxon>Bacillaceae</taxon>
        <taxon>Caldalkalibacillus</taxon>
    </lineage>
</organism>
<dbReference type="InterPro" id="IPR050248">
    <property type="entry name" value="Polysacc_deacetylase_ArnD"/>
</dbReference>
<dbReference type="SUPFAM" id="SSF88713">
    <property type="entry name" value="Glycoside hydrolase/deacetylase"/>
    <property type="match status" value="1"/>
</dbReference>